<dbReference type="EMBL" id="JASBWV010000004">
    <property type="protein sequence ID" value="KAJ9126582.1"/>
    <property type="molecule type" value="Genomic_DNA"/>
</dbReference>
<sequence>MSRTSPADNTITKDKLQQDLTMLESNPTLLDAFLPPALQSSVGNTQQSKPVVTLDNYSPNSSTPEDSVALSYSFVDATRNGALRLVENGEGGVLGSLGEKIEHVRSDAEQLQKSLEGL</sequence>
<reference evidence="1" key="1">
    <citation type="submission" date="2023-04" db="EMBL/GenBank/DDBJ databases">
        <title>Draft Genome sequencing of Naganishia species isolated from polar environments using Oxford Nanopore Technology.</title>
        <authorList>
            <person name="Leo P."/>
            <person name="Venkateswaran K."/>
        </authorList>
    </citation>
    <scope>NUCLEOTIDE SEQUENCE</scope>
    <source>
        <strain evidence="1">DBVPG 5303</strain>
    </source>
</reference>
<dbReference type="Proteomes" id="UP001234202">
    <property type="component" value="Unassembled WGS sequence"/>
</dbReference>
<evidence type="ECO:0000313" key="1">
    <source>
        <dbReference type="EMBL" id="KAJ9126582.1"/>
    </source>
</evidence>
<comment type="caution">
    <text evidence="1">The sequence shown here is derived from an EMBL/GenBank/DDBJ whole genome shotgun (WGS) entry which is preliminary data.</text>
</comment>
<organism evidence="1 2">
    <name type="scientific">Naganishia onofrii</name>
    <dbReference type="NCBI Taxonomy" id="1851511"/>
    <lineage>
        <taxon>Eukaryota</taxon>
        <taxon>Fungi</taxon>
        <taxon>Dikarya</taxon>
        <taxon>Basidiomycota</taxon>
        <taxon>Agaricomycotina</taxon>
        <taxon>Tremellomycetes</taxon>
        <taxon>Filobasidiales</taxon>
        <taxon>Filobasidiaceae</taxon>
        <taxon>Naganishia</taxon>
    </lineage>
</organism>
<accession>A0ACC2XTM7</accession>
<keyword evidence="2" id="KW-1185">Reference proteome</keyword>
<protein>
    <submittedName>
        <fullName evidence="1">Uncharacterized protein</fullName>
    </submittedName>
</protein>
<name>A0ACC2XTM7_9TREE</name>
<evidence type="ECO:0000313" key="2">
    <source>
        <dbReference type="Proteomes" id="UP001234202"/>
    </source>
</evidence>
<proteinExistence type="predicted"/>
<gene>
    <name evidence="1" type="ORF">QFC24_001611</name>
</gene>